<organism evidence="12 13">
    <name type="scientific">Candidatus Gemmiger avicola</name>
    <dbReference type="NCBI Taxonomy" id="2838605"/>
    <lineage>
        <taxon>Bacteria</taxon>
        <taxon>Bacillati</taxon>
        <taxon>Bacillota</taxon>
        <taxon>Clostridia</taxon>
        <taxon>Eubacteriales</taxon>
        <taxon>Gemmiger</taxon>
    </lineage>
</organism>
<feature type="domain" description="HAMP" evidence="11">
    <location>
        <begin position="81"/>
        <end position="136"/>
    </location>
</feature>
<dbReference type="PROSITE" id="PS50885">
    <property type="entry name" value="HAMP"/>
    <property type="match status" value="1"/>
</dbReference>
<evidence type="ECO:0000313" key="13">
    <source>
        <dbReference type="Proteomes" id="UP000886803"/>
    </source>
</evidence>
<dbReference type="PRINTS" id="PR00344">
    <property type="entry name" value="BCTRLSENSOR"/>
</dbReference>
<dbReference type="FunFam" id="3.30.565.10:FF:000006">
    <property type="entry name" value="Sensor histidine kinase WalK"/>
    <property type="match status" value="1"/>
</dbReference>
<dbReference type="InterPro" id="IPR003594">
    <property type="entry name" value="HATPase_dom"/>
</dbReference>
<keyword evidence="6 12" id="KW-0418">Kinase</keyword>
<evidence type="ECO:0000256" key="4">
    <source>
        <dbReference type="ARBA" id="ARBA00022553"/>
    </source>
</evidence>
<dbReference type="AlphaFoldDB" id="A0A9D2M503"/>
<gene>
    <name evidence="12" type="ORF">H9945_03600</name>
</gene>
<dbReference type="SMART" id="SM00387">
    <property type="entry name" value="HATPase_c"/>
    <property type="match status" value="1"/>
</dbReference>
<dbReference type="InterPro" id="IPR036890">
    <property type="entry name" value="HATPase_C_sf"/>
</dbReference>
<evidence type="ECO:0000259" key="10">
    <source>
        <dbReference type="PROSITE" id="PS50109"/>
    </source>
</evidence>
<keyword evidence="5" id="KW-0808">Transferase</keyword>
<keyword evidence="7" id="KW-0902">Two-component regulatory system</keyword>
<dbReference type="SMART" id="SM00304">
    <property type="entry name" value="HAMP"/>
    <property type="match status" value="1"/>
</dbReference>
<proteinExistence type="predicted"/>
<protein>
    <recommendedName>
        <fullName evidence="3">histidine kinase</fullName>
        <ecNumber evidence="3">2.7.13.3</ecNumber>
    </recommendedName>
</protein>
<dbReference type="CDD" id="cd00082">
    <property type="entry name" value="HisKA"/>
    <property type="match status" value="1"/>
</dbReference>
<keyword evidence="9" id="KW-0812">Transmembrane</keyword>
<dbReference type="Gene3D" id="3.30.565.10">
    <property type="entry name" value="Histidine kinase-like ATPase, C-terminal domain"/>
    <property type="match status" value="1"/>
</dbReference>
<reference evidence="12" key="2">
    <citation type="submission" date="2021-04" db="EMBL/GenBank/DDBJ databases">
        <authorList>
            <person name="Gilroy R."/>
        </authorList>
    </citation>
    <scope>NUCLEOTIDE SEQUENCE</scope>
    <source>
        <strain evidence="12">ChiBcec8-13705</strain>
    </source>
</reference>
<dbReference type="Pfam" id="PF00672">
    <property type="entry name" value="HAMP"/>
    <property type="match status" value="1"/>
</dbReference>
<dbReference type="Pfam" id="PF00512">
    <property type="entry name" value="HisKA"/>
    <property type="match status" value="1"/>
</dbReference>
<dbReference type="GO" id="GO:0000155">
    <property type="term" value="F:phosphorelay sensor kinase activity"/>
    <property type="evidence" value="ECO:0007669"/>
    <property type="project" value="InterPro"/>
</dbReference>
<dbReference type="PANTHER" id="PTHR43711">
    <property type="entry name" value="TWO-COMPONENT HISTIDINE KINASE"/>
    <property type="match status" value="1"/>
</dbReference>
<keyword evidence="9" id="KW-1133">Transmembrane helix</keyword>
<comment type="subcellular location">
    <subcellularLocation>
        <location evidence="2">Membrane</location>
    </subcellularLocation>
</comment>
<evidence type="ECO:0000256" key="3">
    <source>
        <dbReference type="ARBA" id="ARBA00012438"/>
    </source>
</evidence>
<dbReference type="Gene3D" id="1.10.287.130">
    <property type="match status" value="1"/>
</dbReference>
<sequence length="370" mass="41064">MSGARPRWRAWGLALRRYLTFFLTMAFLITCCMTLFISQLQTTLGFAFTQQQLSRAARLSFGNVLLLSLLCTVVDEVRRRFLVDRPVRQIVQAARRITRGDFSVRIPPLGILGEDGFDVIANSFNTLAQELAGMETLRTDFIANVSHELKTPLAVLQNYGTLLQQPALPEQTRLEYARAVTDTSRRLASLVTNILKLNKLENQQIYPAAATYDLGEQLCACLLGFEEAWEAKDLEVETDLQDRVFVHTDSELLSLVWNNLFSNAIKFTAPGGRIGLTLRARGADAVVEVSDTGCGISPEVGRHIFEKFYQGDTSHATQGNGLGLALVRRVVDIVGGSITVHSEVGRGSRFTVTLRRETDEKADRTQPPSA</sequence>
<accession>A0A9D2M503</accession>
<dbReference type="FunFam" id="1.10.287.130:FF:000001">
    <property type="entry name" value="Two-component sensor histidine kinase"/>
    <property type="match status" value="1"/>
</dbReference>
<dbReference type="EMBL" id="DWYG01000052">
    <property type="protein sequence ID" value="HJB41561.1"/>
    <property type="molecule type" value="Genomic_DNA"/>
</dbReference>
<dbReference type="InterPro" id="IPR005467">
    <property type="entry name" value="His_kinase_dom"/>
</dbReference>
<evidence type="ECO:0000256" key="7">
    <source>
        <dbReference type="ARBA" id="ARBA00023012"/>
    </source>
</evidence>
<reference evidence="12" key="1">
    <citation type="journal article" date="2021" name="PeerJ">
        <title>Extensive microbial diversity within the chicken gut microbiome revealed by metagenomics and culture.</title>
        <authorList>
            <person name="Gilroy R."/>
            <person name="Ravi A."/>
            <person name="Getino M."/>
            <person name="Pursley I."/>
            <person name="Horton D.L."/>
            <person name="Alikhan N.F."/>
            <person name="Baker D."/>
            <person name="Gharbi K."/>
            <person name="Hall N."/>
            <person name="Watson M."/>
            <person name="Adriaenssens E.M."/>
            <person name="Foster-Nyarko E."/>
            <person name="Jarju S."/>
            <person name="Secka A."/>
            <person name="Antonio M."/>
            <person name="Oren A."/>
            <person name="Chaudhuri R.R."/>
            <person name="La Ragione R."/>
            <person name="Hildebrand F."/>
            <person name="Pallen M.J."/>
        </authorList>
    </citation>
    <scope>NUCLEOTIDE SEQUENCE</scope>
    <source>
        <strain evidence="12">ChiBcec8-13705</strain>
    </source>
</reference>
<keyword evidence="4" id="KW-0597">Phosphoprotein</keyword>
<evidence type="ECO:0000256" key="6">
    <source>
        <dbReference type="ARBA" id="ARBA00022777"/>
    </source>
</evidence>
<dbReference type="InterPro" id="IPR050736">
    <property type="entry name" value="Sensor_HK_Regulatory"/>
</dbReference>
<evidence type="ECO:0000313" key="12">
    <source>
        <dbReference type="EMBL" id="HJB41561.1"/>
    </source>
</evidence>
<dbReference type="PROSITE" id="PS50109">
    <property type="entry name" value="HIS_KIN"/>
    <property type="match status" value="1"/>
</dbReference>
<evidence type="ECO:0000256" key="5">
    <source>
        <dbReference type="ARBA" id="ARBA00022679"/>
    </source>
</evidence>
<name>A0A9D2M503_9FIRM</name>
<feature type="domain" description="Histidine kinase" evidence="10">
    <location>
        <begin position="144"/>
        <end position="358"/>
    </location>
</feature>
<dbReference type="InterPro" id="IPR003660">
    <property type="entry name" value="HAMP_dom"/>
</dbReference>
<dbReference type="CDD" id="cd00075">
    <property type="entry name" value="HATPase"/>
    <property type="match status" value="1"/>
</dbReference>
<comment type="catalytic activity">
    <reaction evidence="1">
        <text>ATP + protein L-histidine = ADP + protein N-phospho-L-histidine.</text>
        <dbReference type="EC" id="2.7.13.3"/>
    </reaction>
</comment>
<feature type="transmembrane region" description="Helical" evidence="9">
    <location>
        <begin position="21"/>
        <end position="40"/>
    </location>
</feature>
<keyword evidence="8 9" id="KW-0472">Membrane</keyword>
<dbReference type="InterPro" id="IPR036097">
    <property type="entry name" value="HisK_dim/P_sf"/>
</dbReference>
<evidence type="ECO:0000256" key="8">
    <source>
        <dbReference type="ARBA" id="ARBA00023136"/>
    </source>
</evidence>
<dbReference type="SUPFAM" id="SSF47384">
    <property type="entry name" value="Homodimeric domain of signal transducing histidine kinase"/>
    <property type="match status" value="1"/>
</dbReference>
<dbReference type="GO" id="GO:0016020">
    <property type="term" value="C:membrane"/>
    <property type="evidence" value="ECO:0007669"/>
    <property type="project" value="UniProtKB-SubCell"/>
</dbReference>
<evidence type="ECO:0000256" key="2">
    <source>
        <dbReference type="ARBA" id="ARBA00004370"/>
    </source>
</evidence>
<dbReference type="InterPro" id="IPR004358">
    <property type="entry name" value="Sig_transdc_His_kin-like_C"/>
</dbReference>
<dbReference type="SUPFAM" id="SSF158472">
    <property type="entry name" value="HAMP domain-like"/>
    <property type="match status" value="1"/>
</dbReference>
<dbReference type="Gene3D" id="6.10.340.10">
    <property type="match status" value="1"/>
</dbReference>
<dbReference type="CDD" id="cd06225">
    <property type="entry name" value="HAMP"/>
    <property type="match status" value="1"/>
</dbReference>
<dbReference type="PANTHER" id="PTHR43711:SF1">
    <property type="entry name" value="HISTIDINE KINASE 1"/>
    <property type="match status" value="1"/>
</dbReference>
<dbReference type="Pfam" id="PF02518">
    <property type="entry name" value="HATPase_c"/>
    <property type="match status" value="1"/>
</dbReference>
<evidence type="ECO:0000256" key="1">
    <source>
        <dbReference type="ARBA" id="ARBA00000085"/>
    </source>
</evidence>
<dbReference type="Proteomes" id="UP000886803">
    <property type="component" value="Unassembled WGS sequence"/>
</dbReference>
<dbReference type="EC" id="2.7.13.3" evidence="3"/>
<evidence type="ECO:0000259" key="11">
    <source>
        <dbReference type="PROSITE" id="PS50885"/>
    </source>
</evidence>
<dbReference type="InterPro" id="IPR003661">
    <property type="entry name" value="HisK_dim/P_dom"/>
</dbReference>
<evidence type="ECO:0000256" key="9">
    <source>
        <dbReference type="SAM" id="Phobius"/>
    </source>
</evidence>
<dbReference type="SUPFAM" id="SSF55874">
    <property type="entry name" value="ATPase domain of HSP90 chaperone/DNA topoisomerase II/histidine kinase"/>
    <property type="match status" value="1"/>
</dbReference>
<comment type="caution">
    <text evidence="12">The sequence shown here is derived from an EMBL/GenBank/DDBJ whole genome shotgun (WGS) entry which is preliminary data.</text>
</comment>
<dbReference type="SMART" id="SM00388">
    <property type="entry name" value="HisKA"/>
    <property type="match status" value="1"/>
</dbReference>